<dbReference type="GO" id="GO:0000977">
    <property type="term" value="F:RNA polymerase II transcription regulatory region sequence-specific DNA binding"/>
    <property type="evidence" value="ECO:0007669"/>
    <property type="project" value="TreeGrafter"/>
</dbReference>
<dbReference type="GO" id="GO:0005634">
    <property type="term" value="C:nucleus"/>
    <property type="evidence" value="ECO:0007669"/>
    <property type="project" value="TreeGrafter"/>
</dbReference>
<evidence type="ECO:0000313" key="8">
    <source>
        <dbReference type="Proteomes" id="UP001283361"/>
    </source>
</evidence>
<dbReference type="PANTHER" id="PTHR24379">
    <property type="entry name" value="KRAB AND ZINC FINGER DOMAIN-CONTAINING"/>
    <property type="match status" value="1"/>
</dbReference>
<sequence length="853" mass="98094">MDLLAKPMRDTNVAALSFQSEIELDISSSITEKRRDETSDKGLPNNVENLHRLVTYHQNETESKSPEFRSIGEEAEHMQTLLQDVFLDIKMLSREVAKLGRMIKTSQVKDDSRVKKFACELQLLKPHVAQSNAEVHDMILKVKNLLYFMDSIPGSSSADTNGDQGEAKIDTEQIVWENYGLNSDSLAYYAGQVKLEDNLNISSFINTIQETGENEEEADDASKMMNSELETEISSEPSSRSPFLNQSFTDFSYIAWPKGMSCGGVLEDVSLQTLSQKKILYTCPFCGIQTKDCNRHIEQKHSGVKEFRCGECKTIFGDFEALWHHLVFSKQGTKELIKLEENGSRKSGEIRKYGQLVECDICGQECMGQANLKKHFACTHPDKKPFGCHVCGKRFLSKVGSQICNHLERVRKKHICRTCGITFCSEDELRLHNEQPHILPTPKIPCFICDEKFLHHKDLYSHIKSIHAGDILKCRICERHFDEPLSLRKHLMKHNNSPTCEICGKRYMESRSLKLHMRIHQEQVSCHLCGRIFSCASTLKEHMNSHIGEKPYNCDLCHEKFCSSIAVESHKARWHSKNQRSNKCLICGKVFRGSFARNSHHLQAHSEEERTLHNVVVPMFTCNVCGKTVRIEYKLKHLEKHKSKAEKLFVCEICGEGYSSYLKLGLHLIKHKLEKGDEELTKKEQIYLEKHSHSRLASKSKETFASMCHICGKSFRSKSYFSMHQALHSKHFRFECEVCGKKFPWKSYLNTHKMMHLKNKPFACPECGRKFATQSSMQCHIKVQHHKQRRFKCNVCLKAFTTKDCLKVHKRRHTGEKPYTCNLCGRSFADRSTFHKHKACHAKRKLKDMTSVG</sequence>
<keyword evidence="2" id="KW-0677">Repeat</keyword>
<feature type="domain" description="C2H2-type" evidence="6">
    <location>
        <begin position="762"/>
        <end position="790"/>
    </location>
</feature>
<organism evidence="7 8">
    <name type="scientific">Elysia crispata</name>
    <name type="common">lettuce slug</name>
    <dbReference type="NCBI Taxonomy" id="231223"/>
    <lineage>
        <taxon>Eukaryota</taxon>
        <taxon>Metazoa</taxon>
        <taxon>Spiralia</taxon>
        <taxon>Lophotrochozoa</taxon>
        <taxon>Mollusca</taxon>
        <taxon>Gastropoda</taxon>
        <taxon>Heterobranchia</taxon>
        <taxon>Euthyneura</taxon>
        <taxon>Panpulmonata</taxon>
        <taxon>Sacoglossa</taxon>
        <taxon>Placobranchoidea</taxon>
        <taxon>Plakobranchidae</taxon>
        <taxon>Elysia</taxon>
    </lineage>
</organism>
<evidence type="ECO:0000256" key="3">
    <source>
        <dbReference type="ARBA" id="ARBA00022771"/>
    </source>
</evidence>
<dbReference type="Pfam" id="PF00096">
    <property type="entry name" value="zf-C2H2"/>
    <property type="match status" value="4"/>
</dbReference>
<feature type="domain" description="C2H2-type" evidence="6">
    <location>
        <begin position="582"/>
        <end position="610"/>
    </location>
</feature>
<dbReference type="InterPro" id="IPR013087">
    <property type="entry name" value="Znf_C2H2_type"/>
</dbReference>
<gene>
    <name evidence="7" type="ORF">RRG08_036961</name>
</gene>
<dbReference type="PANTHER" id="PTHR24379:SF127">
    <property type="entry name" value="BLOODY FINGERS-RELATED"/>
    <property type="match status" value="1"/>
</dbReference>
<dbReference type="Proteomes" id="UP001283361">
    <property type="component" value="Unassembled WGS sequence"/>
</dbReference>
<keyword evidence="3 5" id="KW-0863">Zinc-finger</keyword>
<feature type="domain" description="C2H2-type" evidence="6">
    <location>
        <begin position="472"/>
        <end position="499"/>
    </location>
</feature>
<feature type="domain" description="C2H2-type" evidence="6">
    <location>
        <begin position="791"/>
        <end position="818"/>
    </location>
</feature>
<feature type="domain" description="C2H2-type" evidence="6">
    <location>
        <begin position="414"/>
        <end position="442"/>
    </location>
</feature>
<dbReference type="FunFam" id="3.30.160.60:FF:000303">
    <property type="entry name" value="Zinc finger protein 41"/>
    <property type="match status" value="1"/>
</dbReference>
<feature type="domain" description="C2H2-type" evidence="6">
    <location>
        <begin position="444"/>
        <end position="470"/>
    </location>
</feature>
<dbReference type="FunFam" id="3.30.160.60:FF:000100">
    <property type="entry name" value="Zinc finger 45-like"/>
    <property type="match status" value="2"/>
</dbReference>
<evidence type="ECO:0000259" key="6">
    <source>
        <dbReference type="PROSITE" id="PS50157"/>
    </source>
</evidence>
<feature type="domain" description="C2H2-type" evidence="6">
    <location>
        <begin position="734"/>
        <end position="761"/>
    </location>
</feature>
<dbReference type="PROSITE" id="PS50157">
    <property type="entry name" value="ZINC_FINGER_C2H2_2"/>
    <property type="match status" value="14"/>
</dbReference>
<evidence type="ECO:0000256" key="5">
    <source>
        <dbReference type="PROSITE-ProRule" id="PRU00042"/>
    </source>
</evidence>
<evidence type="ECO:0000256" key="2">
    <source>
        <dbReference type="ARBA" id="ARBA00022737"/>
    </source>
</evidence>
<comment type="caution">
    <text evidence="7">The sequence shown here is derived from an EMBL/GenBank/DDBJ whole genome shotgun (WGS) entry which is preliminary data.</text>
</comment>
<reference evidence="7" key="1">
    <citation type="journal article" date="2023" name="G3 (Bethesda)">
        <title>A reference genome for the long-term kleptoplast-retaining sea slug Elysia crispata morphotype clarki.</title>
        <authorList>
            <person name="Eastman K.E."/>
            <person name="Pendleton A.L."/>
            <person name="Shaikh M.A."/>
            <person name="Suttiyut T."/>
            <person name="Ogas R."/>
            <person name="Tomko P."/>
            <person name="Gavelis G."/>
            <person name="Widhalm J.R."/>
            <person name="Wisecaver J.H."/>
        </authorList>
    </citation>
    <scope>NUCLEOTIDE SEQUENCE</scope>
    <source>
        <strain evidence="7">ECLA1</strain>
    </source>
</reference>
<dbReference type="InterPro" id="IPR036236">
    <property type="entry name" value="Znf_C2H2_sf"/>
</dbReference>
<dbReference type="FunFam" id="3.30.160.60:FF:000110">
    <property type="entry name" value="Zinc finger protein-like"/>
    <property type="match status" value="1"/>
</dbReference>
<accession>A0AAE1CLU4</accession>
<evidence type="ECO:0000256" key="4">
    <source>
        <dbReference type="ARBA" id="ARBA00022833"/>
    </source>
</evidence>
<feature type="domain" description="C2H2-type" evidence="6">
    <location>
        <begin position="706"/>
        <end position="729"/>
    </location>
</feature>
<evidence type="ECO:0000313" key="7">
    <source>
        <dbReference type="EMBL" id="KAK3711755.1"/>
    </source>
</evidence>
<feature type="domain" description="C2H2-type" evidence="6">
    <location>
        <begin position="498"/>
        <end position="525"/>
    </location>
</feature>
<name>A0AAE1CLU4_9GAST</name>
<dbReference type="PROSITE" id="PS00028">
    <property type="entry name" value="ZINC_FINGER_C2H2_1"/>
    <property type="match status" value="13"/>
</dbReference>
<dbReference type="AlphaFoldDB" id="A0AAE1CLU4"/>
<keyword evidence="8" id="KW-1185">Reference proteome</keyword>
<keyword evidence="1" id="KW-0479">Metal-binding</keyword>
<feature type="domain" description="C2H2-type" evidence="6">
    <location>
        <begin position="552"/>
        <end position="580"/>
    </location>
</feature>
<dbReference type="FunFam" id="3.30.160.60:FF:000176">
    <property type="entry name" value="zinc finger protein 70"/>
    <property type="match status" value="1"/>
</dbReference>
<proteinExistence type="predicted"/>
<dbReference type="SUPFAM" id="SSF57667">
    <property type="entry name" value="beta-beta-alpha zinc fingers"/>
    <property type="match status" value="7"/>
</dbReference>
<feature type="domain" description="C2H2-type" evidence="6">
    <location>
        <begin position="819"/>
        <end position="846"/>
    </location>
</feature>
<dbReference type="EMBL" id="JAWDGP010007596">
    <property type="protein sequence ID" value="KAK3711755.1"/>
    <property type="molecule type" value="Genomic_DNA"/>
</dbReference>
<dbReference type="Gene3D" id="3.30.160.60">
    <property type="entry name" value="Classic Zinc Finger"/>
    <property type="match status" value="11"/>
</dbReference>
<dbReference type="GO" id="GO:0000981">
    <property type="term" value="F:DNA-binding transcription factor activity, RNA polymerase II-specific"/>
    <property type="evidence" value="ECO:0007669"/>
    <property type="project" value="TreeGrafter"/>
</dbReference>
<evidence type="ECO:0000256" key="1">
    <source>
        <dbReference type="ARBA" id="ARBA00022723"/>
    </source>
</evidence>
<keyword evidence="4" id="KW-0862">Zinc</keyword>
<feature type="domain" description="C2H2-type" evidence="6">
    <location>
        <begin position="524"/>
        <end position="551"/>
    </location>
</feature>
<dbReference type="GO" id="GO:0008270">
    <property type="term" value="F:zinc ion binding"/>
    <property type="evidence" value="ECO:0007669"/>
    <property type="project" value="UniProtKB-KW"/>
</dbReference>
<feature type="domain" description="C2H2-type" evidence="6">
    <location>
        <begin position="357"/>
        <end position="385"/>
    </location>
</feature>
<feature type="domain" description="C2H2-type" evidence="6">
    <location>
        <begin position="649"/>
        <end position="676"/>
    </location>
</feature>
<dbReference type="SMART" id="SM00355">
    <property type="entry name" value="ZnF_C2H2"/>
    <property type="match status" value="17"/>
</dbReference>
<protein>
    <recommendedName>
        <fullName evidence="6">C2H2-type domain-containing protein</fullName>
    </recommendedName>
</protein>